<feature type="region of interest" description="Disordered" evidence="1">
    <location>
        <begin position="297"/>
        <end position="520"/>
    </location>
</feature>
<gene>
    <name evidence="4" type="primary">COBLL1</name>
</gene>
<evidence type="ECO:0000256" key="1">
    <source>
        <dbReference type="SAM" id="MobiDB-lite"/>
    </source>
</evidence>
<keyword evidence="3" id="KW-1185">Reference proteome</keyword>
<feature type="region of interest" description="Disordered" evidence="1">
    <location>
        <begin position="1"/>
        <end position="42"/>
    </location>
</feature>
<proteinExistence type="predicted"/>
<dbReference type="Pfam" id="PF09469">
    <property type="entry name" value="Cobl"/>
    <property type="match status" value="1"/>
</dbReference>
<dbReference type="PANTHER" id="PTHR21557:SF2">
    <property type="entry name" value="CORDON-BLEU PROTEIN-LIKE 1"/>
    <property type="match status" value="1"/>
</dbReference>
<reference evidence="4" key="1">
    <citation type="submission" date="2025-08" db="UniProtKB">
        <authorList>
            <consortium name="RefSeq"/>
        </authorList>
    </citation>
    <scope>IDENTIFICATION</scope>
    <source>
        <tissue evidence="4">Blood</tissue>
    </source>
</reference>
<feature type="compositionally biased region" description="Low complexity" evidence="1">
    <location>
        <begin position="484"/>
        <end position="496"/>
    </location>
</feature>
<dbReference type="PANTHER" id="PTHR21557">
    <property type="entry name" value="CORDON-BLEU"/>
    <property type="match status" value="1"/>
</dbReference>
<feature type="region of interest" description="Disordered" evidence="1">
    <location>
        <begin position="939"/>
        <end position="983"/>
    </location>
</feature>
<feature type="domain" description="Cordon-bleu ubiquitin-like" evidence="2">
    <location>
        <begin position="143"/>
        <end position="229"/>
    </location>
</feature>
<accession>A0ABM4ER93</accession>
<protein>
    <submittedName>
        <fullName evidence="4">Cordon-bleu protein-like 1 isoform X1</fullName>
    </submittedName>
</protein>
<dbReference type="Proteomes" id="UP001652627">
    <property type="component" value="Chromosome 6"/>
</dbReference>
<evidence type="ECO:0000313" key="4">
    <source>
        <dbReference type="RefSeq" id="XP_067155215.1"/>
    </source>
</evidence>
<feature type="compositionally biased region" description="Basic and acidic residues" evidence="1">
    <location>
        <begin position="958"/>
        <end position="969"/>
    </location>
</feature>
<organism evidence="3 4">
    <name type="scientific">Apteryx mantelli</name>
    <name type="common">North Island brown kiwi</name>
    <dbReference type="NCBI Taxonomy" id="2696672"/>
    <lineage>
        <taxon>Eukaryota</taxon>
        <taxon>Metazoa</taxon>
        <taxon>Chordata</taxon>
        <taxon>Craniata</taxon>
        <taxon>Vertebrata</taxon>
        <taxon>Euteleostomi</taxon>
        <taxon>Archelosauria</taxon>
        <taxon>Archosauria</taxon>
        <taxon>Dinosauria</taxon>
        <taxon>Saurischia</taxon>
        <taxon>Theropoda</taxon>
        <taxon>Coelurosauria</taxon>
        <taxon>Aves</taxon>
        <taxon>Palaeognathae</taxon>
        <taxon>Apterygiformes</taxon>
        <taxon>Apterygidae</taxon>
        <taxon>Apteryx</taxon>
    </lineage>
</organism>
<dbReference type="GeneID" id="106499274"/>
<feature type="compositionally biased region" description="Acidic residues" evidence="1">
    <location>
        <begin position="436"/>
        <end position="445"/>
    </location>
</feature>
<dbReference type="Gene3D" id="3.10.20.90">
    <property type="entry name" value="Phosphatidylinositol 3-kinase Catalytic Subunit, Chain A, domain 1"/>
    <property type="match status" value="1"/>
</dbReference>
<dbReference type="CDD" id="cd21801">
    <property type="entry name" value="WH2_Wc_Cobl"/>
    <property type="match status" value="1"/>
</dbReference>
<dbReference type="RefSeq" id="XP_067155215.1">
    <property type="nucleotide sequence ID" value="XM_067299114.1"/>
</dbReference>
<dbReference type="InterPro" id="IPR039895">
    <property type="entry name" value="COBL-like"/>
</dbReference>
<dbReference type="InterPro" id="IPR019025">
    <property type="entry name" value="Cordon-bleu_ubiquitin_domain"/>
</dbReference>
<feature type="compositionally biased region" description="Polar residues" evidence="1">
    <location>
        <begin position="423"/>
        <end position="435"/>
    </location>
</feature>
<evidence type="ECO:0000313" key="3">
    <source>
        <dbReference type="Proteomes" id="UP001652627"/>
    </source>
</evidence>
<name>A0ABM4ER93_9AVES</name>
<feature type="compositionally biased region" description="Polar residues" evidence="1">
    <location>
        <begin position="368"/>
        <end position="378"/>
    </location>
</feature>
<feature type="compositionally biased region" description="Polar residues" evidence="1">
    <location>
        <begin position="398"/>
        <end position="410"/>
    </location>
</feature>
<feature type="compositionally biased region" description="Polar residues" evidence="1">
    <location>
        <begin position="297"/>
        <end position="307"/>
    </location>
</feature>
<sequence>MSRLGGTAAPGAAERRPLPRPSPRRKAKAPLPPSETKNVDVSPFDDTESAIFTMEQKENVIDKDIELSVVLPGDVIKYTTVNGRKPMMDLLIFLCAQYRLNPSSYTIELMSAENSQIKFKPNTPIGMLEVEKVIIKPKQMDKKKPAPVIPEQTVRVVINYKKTQKTVVRVSPHAPLQELIPVICSKCEFDPSHTILLKNYRSQEPLDVTKSLNDLGLRELYAMDISRATSPADLNLPSLQDSYQMSENLDVLKEKENRGFFSFFQRSKKKREQAASAPATPLMSKPRPTFITRCNTVSKQYDSSTLPSEMPKKRRAPLPPMPTSQSAPQELAHAQVKTASEIVKSNSLDGNEEAPPGLGVVRKGSLPLSDTASVNSSLRRMKRKAPSPPSKMPEDQSESINETVTASTELTPAKGTVEEKATEIQSETAGRSSEYSLEEIDENEEMSVQQRAETGSRETSLRTGEVTAALSSTEVPLETEKNDPASSAPVPGSVSVDNSQNLKEEKQENISTDGKGLQTKISSEQAAFEKDRKLRILDQNKNDDHNDTKLLATTEEGKELQTTEITTVDFRENNKLEVDRLSNCQACKNDIYVSHRNYPQVIPGMQDQKSNQNSLDTVKTQDVAIQTAPSESNLGRTTLKEMIVPQDCESFRGLAHQHNTDKNNTCLQLKHGVREDEEISTELNLQRREVIHEKVNPIKDQSHSSTNGDDVASPETTAKIPDGSPLKGYPLYRQDTKPKPKPSNEITRDYIPKIGMTTYKIVPPKSLDIMKSLESEIPSDYKDQQVSALENSLKHEDSKEFIMQTEMPHLPKSVDHFQFGSQNEPVAANDPLHRVNSISEHAVTSQVAITPESNQTETEFSKQHIPLMLSLDNTNTSSETQDKSTALSPATKPSSFFLQMQRRASAHYVTSAIARSTISVPNSTQNEAKNTDVEKKILSPDQTTFPLHKASSFSPPADEQKDDHEKKTESATSPVKSKPLSFPSCQPAPLNLKTLRTFAVPKPYSSSRPSPFALAVSSAVKRSQSFNKTRAVTSQAAREEFPVELSSATSVAEFSSATSVPQVKNPSLQSITGGSQTSLTDKKSSCVNSEQLSQVQSGASTDHPPSVTKRQTAMMFQRSDPEQIHQSLLAAIRSGEAAAKLKRVGPPSNTISVNGRARLIHLYSTEAKANH</sequence>
<feature type="region of interest" description="Disordered" evidence="1">
    <location>
        <begin position="695"/>
        <end position="747"/>
    </location>
</feature>
<evidence type="ECO:0000259" key="2">
    <source>
        <dbReference type="Pfam" id="PF09469"/>
    </source>
</evidence>